<dbReference type="HOGENOM" id="CLU_057327_0_0_11"/>
<dbReference type="KEGG" id="sci:B446_23900"/>
<gene>
    <name evidence="4" type="ORF">B446_23900</name>
</gene>
<feature type="transmembrane region" description="Helical" evidence="2">
    <location>
        <begin position="88"/>
        <end position="109"/>
    </location>
</feature>
<sequence length="402" mass="41619">MSIPPPPGPEHQPPPPYPQGAYGPQAPYGQPYRPWTQGYSPYNRPAPVNGLAIASLVFGVLCCVPGVGLVLGPLALRQIRRRGERGTGLAVGGTVLSAIGLVLCGLLLATGGASAFWQGVKEGARGGASVTLEKGECFDAPGGRLAGETRDVDVVPCSGGHDGEVFASFRLRAGDYPGDESVGDTAGARCYGLRDGYAMDGWALPDDVDVYYLTPTEESWSAGDREVTCLFGNVTEGADLTGSLRNDETVLDADQVAYLKAVHLPDTALATAPDAVHVEDDLPGHRAWAGRMSAALDRQARLLRSRTWPDGARGPVRSLAAATDRARAEWTKAARAKDADAFHEHYDAGLGLLDPKAAVPARTALGLAATPPSAERGEGGAAPEAPDGPGGTDAPGVAATEV</sequence>
<feature type="compositionally biased region" description="Pro residues" evidence="1">
    <location>
        <begin position="1"/>
        <end position="18"/>
    </location>
</feature>
<keyword evidence="5" id="KW-1185">Reference proteome</keyword>
<dbReference type="AlphaFoldDB" id="S5V0S5"/>
<feature type="transmembrane region" description="Helical" evidence="2">
    <location>
        <begin position="51"/>
        <end position="76"/>
    </location>
</feature>
<protein>
    <recommendedName>
        <fullName evidence="3">DUF4190 domain-containing protein</fullName>
    </recommendedName>
</protein>
<evidence type="ECO:0000259" key="3">
    <source>
        <dbReference type="Pfam" id="PF13828"/>
    </source>
</evidence>
<keyword evidence="2" id="KW-0472">Membrane</keyword>
<feature type="region of interest" description="Disordered" evidence="1">
    <location>
        <begin position="1"/>
        <end position="23"/>
    </location>
</feature>
<reference evidence="5" key="1">
    <citation type="submission" date="2012-10" db="EMBL/GenBank/DDBJ databases">
        <title>The complete genome sequence of Streptomyces collinus Tu 365.</title>
        <authorList>
            <person name="Ruckert C."/>
            <person name="Szczepanowski R."/>
            <person name="Goesmann A."/>
            <person name="Pross E.K."/>
            <person name="Musiol E.M."/>
            <person name="Blin K."/>
            <person name="Wohlleben W."/>
            <person name="Puhler A."/>
            <person name="Weber T."/>
            <person name="Kalinowski J."/>
        </authorList>
    </citation>
    <scope>NUCLEOTIDE SEQUENCE [LARGE SCALE GENOMIC DNA]</scope>
    <source>
        <strain evidence="5">DSM 40733 / Tue 365</strain>
    </source>
</reference>
<evidence type="ECO:0000256" key="1">
    <source>
        <dbReference type="SAM" id="MobiDB-lite"/>
    </source>
</evidence>
<keyword evidence="2" id="KW-0812">Transmembrane</keyword>
<feature type="domain" description="DUF4190" evidence="3">
    <location>
        <begin position="51"/>
        <end position="106"/>
    </location>
</feature>
<proteinExistence type="predicted"/>
<dbReference type="Proteomes" id="UP000015423">
    <property type="component" value="Chromosome"/>
</dbReference>
<dbReference type="PATRIC" id="fig|1214242.5.peg.4894"/>
<keyword evidence="2" id="KW-1133">Transmembrane helix</keyword>
<accession>S5V0S5</accession>
<dbReference type="STRING" id="1214242.B446_23900"/>
<evidence type="ECO:0000313" key="4">
    <source>
        <dbReference type="EMBL" id="AGS71591.1"/>
    </source>
</evidence>
<evidence type="ECO:0000313" key="5">
    <source>
        <dbReference type="Proteomes" id="UP000015423"/>
    </source>
</evidence>
<dbReference type="RefSeq" id="WP_020942022.1">
    <property type="nucleotide sequence ID" value="NC_021985.1"/>
</dbReference>
<dbReference type="EMBL" id="CP006259">
    <property type="protein sequence ID" value="AGS71591.1"/>
    <property type="molecule type" value="Genomic_DNA"/>
</dbReference>
<reference evidence="4 5" key="2">
    <citation type="journal article" date="2013" name="J. Biotechnol.">
        <title>Complete genome sequence of the kirromycin producer Streptomyces collinus Tu 365 consisting of a linear chromosome and two linear plasmids.</title>
        <authorList>
            <person name="Ruckert C."/>
            <person name="Szczepanowski R."/>
            <person name="Albersmeier A."/>
            <person name="Goesmann A."/>
            <person name="Iftime D."/>
            <person name="Musiol E.M."/>
            <person name="Blin K."/>
            <person name="Wohlleben W."/>
            <person name="Puhler A."/>
            <person name="Kalinowski J."/>
            <person name="Weber T."/>
        </authorList>
    </citation>
    <scope>NUCLEOTIDE SEQUENCE [LARGE SCALE GENOMIC DNA]</scope>
    <source>
        <strain evidence="5">DSM 40733 / Tue 365</strain>
    </source>
</reference>
<dbReference type="Pfam" id="PF13828">
    <property type="entry name" value="DUF4190"/>
    <property type="match status" value="1"/>
</dbReference>
<dbReference type="InterPro" id="IPR025241">
    <property type="entry name" value="DUF4190"/>
</dbReference>
<evidence type="ECO:0000256" key="2">
    <source>
        <dbReference type="SAM" id="Phobius"/>
    </source>
</evidence>
<name>S5V0S5_STRC3</name>
<organism evidence="4 5">
    <name type="scientific">Streptomyces collinus (strain DSM 40733 / Tue 365)</name>
    <dbReference type="NCBI Taxonomy" id="1214242"/>
    <lineage>
        <taxon>Bacteria</taxon>
        <taxon>Bacillati</taxon>
        <taxon>Actinomycetota</taxon>
        <taxon>Actinomycetes</taxon>
        <taxon>Kitasatosporales</taxon>
        <taxon>Streptomycetaceae</taxon>
        <taxon>Streptomyces</taxon>
    </lineage>
</organism>
<dbReference type="eggNOG" id="ENOG5033A46">
    <property type="taxonomic scope" value="Bacteria"/>
</dbReference>
<feature type="region of interest" description="Disordered" evidence="1">
    <location>
        <begin position="370"/>
        <end position="402"/>
    </location>
</feature>